<dbReference type="RefSeq" id="XP_013906611.1">
    <property type="nucleotide sequence ID" value="XM_014051157.1"/>
</dbReference>
<feature type="compositionally biased region" description="Low complexity" evidence="1">
    <location>
        <begin position="481"/>
        <end position="491"/>
    </location>
</feature>
<feature type="region of interest" description="Disordered" evidence="1">
    <location>
        <begin position="255"/>
        <end position="328"/>
    </location>
</feature>
<dbReference type="AlphaFoldDB" id="A0A0D2N5P9"/>
<sequence>MDCEELFGYLWFGPQAYVQDAKHGGQGMSAGYGERRSLDWSVASTTESIAEEDVIVAQSVPSALEVMAPIWAFARRCTVSSRVVSAPPETQPMCKARACEAAAAPEAKSSPPPLIKWLDSLSFTSVSTSVANSGCASPDPRHPACPTAETSAAAFPPSCGKVAVPLGRAALLAAFKETSFSAPTARQQDETLTAGSSPSGGALCARGYALSDPAPPSALAGGAAAAPGGPLEQQPGRVAWSSAFCCAPQQRDGAQDACAPSRPLAELGHPSDAHWPPNKVGLKHQHEQAQEQQNAAPSGSAQAGCTHGVLPSTPEPCSPSPPHPHDPAATCTPPAWSALNVTPDAAALAGAEGGASAWLDGELPSSAAAAAGAAAARTGDAAADVLAWRYRFAHKWRRARHVHPMDQLDDSPDPLAFLSAHGAAATVSLATNGPSAVSRIGLGGPAPTAATVALESLHPPSPPQRAPRLQRGGGGSRDSCRSGASSLAGSGPPEGGCGVALPRVFSGGEMHRQLVAEAQRAHAALQQLGAAQRREAAAAASVRAAAAPDGARAERGWVGTLLPAARMDWSSVCRDAFVLIRASDDGGGRARSKLLLRSRGGGCGAEQLLAETRAEAAAAAAAAGLLRGARLRLVGQGTLFNAGSGRLRVVPCVEPPAGGASARAMAPAGVAALAAALLRQAAPADWTVLE</sequence>
<keyword evidence="3" id="KW-1185">Reference proteome</keyword>
<gene>
    <name evidence="2" type="ORF">MNEG_0361</name>
</gene>
<reference evidence="2 3" key="1">
    <citation type="journal article" date="2013" name="BMC Genomics">
        <title>Reconstruction of the lipid metabolism for the microalga Monoraphidium neglectum from its genome sequence reveals characteristics suitable for biofuel production.</title>
        <authorList>
            <person name="Bogen C."/>
            <person name="Al-Dilaimi A."/>
            <person name="Albersmeier A."/>
            <person name="Wichmann J."/>
            <person name="Grundmann M."/>
            <person name="Rupp O."/>
            <person name="Lauersen K.J."/>
            <person name="Blifernez-Klassen O."/>
            <person name="Kalinowski J."/>
            <person name="Goesmann A."/>
            <person name="Mussgnug J.H."/>
            <person name="Kruse O."/>
        </authorList>
    </citation>
    <scope>NUCLEOTIDE SEQUENCE [LARGE SCALE GENOMIC DNA]</scope>
    <source>
        <strain evidence="2 3">SAG 48.87</strain>
    </source>
</reference>
<evidence type="ECO:0000256" key="1">
    <source>
        <dbReference type="SAM" id="MobiDB-lite"/>
    </source>
</evidence>
<organism evidence="2 3">
    <name type="scientific">Monoraphidium neglectum</name>
    <dbReference type="NCBI Taxonomy" id="145388"/>
    <lineage>
        <taxon>Eukaryota</taxon>
        <taxon>Viridiplantae</taxon>
        <taxon>Chlorophyta</taxon>
        <taxon>core chlorophytes</taxon>
        <taxon>Chlorophyceae</taxon>
        <taxon>CS clade</taxon>
        <taxon>Sphaeropleales</taxon>
        <taxon>Selenastraceae</taxon>
        <taxon>Monoraphidium</taxon>
    </lineage>
</organism>
<feature type="compositionally biased region" description="Pro residues" evidence="1">
    <location>
        <begin position="313"/>
        <end position="322"/>
    </location>
</feature>
<dbReference type="KEGG" id="mng:MNEG_0361"/>
<dbReference type="EMBL" id="KK100247">
    <property type="protein sequence ID" value="KIZ07592.1"/>
    <property type="molecule type" value="Genomic_DNA"/>
</dbReference>
<dbReference type="GeneID" id="25726479"/>
<accession>A0A0D2N5P9</accession>
<feature type="region of interest" description="Disordered" evidence="1">
    <location>
        <begin position="455"/>
        <end position="495"/>
    </location>
</feature>
<dbReference type="OrthoDB" id="10684496at2759"/>
<dbReference type="Proteomes" id="UP000054498">
    <property type="component" value="Unassembled WGS sequence"/>
</dbReference>
<protein>
    <submittedName>
        <fullName evidence="2">Uncharacterized protein</fullName>
    </submittedName>
</protein>
<evidence type="ECO:0000313" key="3">
    <source>
        <dbReference type="Proteomes" id="UP000054498"/>
    </source>
</evidence>
<evidence type="ECO:0000313" key="2">
    <source>
        <dbReference type="EMBL" id="KIZ07592.1"/>
    </source>
</evidence>
<name>A0A0D2N5P9_9CHLO</name>
<proteinExistence type="predicted"/>